<dbReference type="STRING" id="554055.A0A2P6VAK4"/>
<feature type="compositionally biased region" description="Low complexity" evidence="13">
    <location>
        <begin position="896"/>
        <end position="914"/>
    </location>
</feature>
<dbReference type="InterPro" id="IPR057445">
    <property type="entry name" value="ATM_TPR"/>
</dbReference>
<keyword evidence="5" id="KW-0808">Transferase</keyword>
<feature type="coiled-coil region" evidence="12">
    <location>
        <begin position="2583"/>
        <end position="2617"/>
    </location>
</feature>
<feature type="compositionally biased region" description="Low complexity" evidence="13">
    <location>
        <begin position="1720"/>
        <end position="1747"/>
    </location>
</feature>
<dbReference type="InterPro" id="IPR018936">
    <property type="entry name" value="PI3/4_kinase_CS"/>
</dbReference>
<evidence type="ECO:0000259" key="14">
    <source>
        <dbReference type="PROSITE" id="PS50290"/>
    </source>
</evidence>
<keyword evidence="6" id="KW-0547">Nucleotide-binding</keyword>
<evidence type="ECO:0000256" key="8">
    <source>
        <dbReference type="ARBA" id="ARBA00022777"/>
    </source>
</evidence>
<evidence type="ECO:0000259" key="16">
    <source>
        <dbReference type="PROSITE" id="PS51190"/>
    </source>
</evidence>
<keyword evidence="10" id="KW-0539">Nucleus</keyword>
<dbReference type="Proteomes" id="UP000239649">
    <property type="component" value="Unassembled WGS sequence"/>
</dbReference>
<evidence type="ECO:0000256" key="13">
    <source>
        <dbReference type="SAM" id="MobiDB-lite"/>
    </source>
</evidence>
<evidence type="ECO:0000256" key="11">
    <source>
        <dbReference type="ARBA" id="ARBA00047899"/>
    </source>
</evidence>
<dbReference type="EMBL" id="LHPF02000016">
    <property type="protein sequence ID" value="PSC71129.1"/>
    <property type="molecule type" value="Genomic_DNA"/>
</dbReference>
<dbReference type="OrthoDB" id="381190at2759"/>
<protein>
    <recommendedName>
        <fullName evidence="3">non-specific serine/threonine protein kinase</fullName>
        <ecNumber evidence="3">2.7.11.1</ecNumber>
    </recommendedName>
</protein>
<feature type="compositionally biased region" description="Gly residues" evidence="13">
    <location>
        <begin position="1748"/>
        <end position="1757"/>
    </location>
</feature>
<comment type="subcellular location">
    <subcellularLocation>
        <location evidence="1">Nucleus</location>
    </subcellularLocation>
</comment>
<organism evidence="17 18">
    <name type="scientific">Micractinium conductrix</name>
    <dbReference type="NCBI Taxonomy" id="554055"/>
    <lineage>
        <taxon>Eukaryota</taxon>
        <taxon>Viridiplantae</taxon>
        <taxon>Chlorophyta</taxon>
        <taxon>core chlorophytes</taxon>
        <taxon>Trebouxiophyceae</taxon>
        <taxon>Chlorellales</taxon>
        <taxon>Chlorellaceae</taxon>
        <taxon>Chlorella clade</taxon>
        <taxon>Micractinium</taxon>
    </lineage>
</organism>
<dbReference type="GO" id="GO:0005634">
    <property type="term" value="C:nucleus"/>
    <property type="evidence" value="ECO:0007669"/>
    <property type="project" value="UniProtKB-SubCell"/>
</dbReference>
<dbReference type="PANTHER" id="PTHR37079">
    <property type="entry name" value="SERINE/THREONINE-PROTEIN KINASE ATM"/>
    <property type="match status" value="1"/>
</dbReference>
<feature type="region of interest" description="Disordered" evidence="13">
    <location>
        <begin position="2331"/>
        <end position="2351"/>
    </location>
</feature>
<keyword evidence="12" id="KW-0175">Coiled coil</keyword>
<feature type="compositionally biased region" description="Gly residues" evidence="13">
    <location>
        <begin position="1705"/>
        <end position="1719"/>
    </location>
</feature>
<dbReference type="SMART" id="SM00146">
    <property type="entry name" value="PI3Kc"/>
    <property type="match status" value="1"/>
</dbReference>
<evidence type="ECO:0000256" key="5">
    <source>
        <dbReference type="ARBA" id="ARBA00022679"/>
    </source>
</evidence>
<dbReference type="PROSITE" id="PS51189">
    <property type="entry name" value="FAT"/>
    <property type="match status" value="1"/>
</dbReference>
<evidence type="ECO:0000256" key="12">
    <source>
        <dbReference type="SAM" id="Coils"/>
    </source>
</evidence>
<keyword evidence="9" id="KW-0067">ATP-binding</keyword>
<dbReference type="Pfam" id="PF02259">
    <property type="entry name" value="FAT"/>
    <property type="match status" value="1"/>
</dbReference>
<evidence type="ECO:0000259" key="15">
    <source>
        <dbReference type="PROSITE" id="PS51189"/>
    </source>
</evidence>
<feature type="region of interest" description="Disordered" evidence="13">
    <location>
        <begin position="2148"/>
        <end position="2192"/>
    </location>
</feature>
<dbReference type="Gene3D" id="3.30.1010.10">
    <property type="entry name" value="Phosphatidylinositol 3-kinase Catalytic Subunit, Chain A, domain 4"/>
    <property type="match status" value="1"/>
</dbReference>
<dbReference type="EC" id="2.7.11.1" evidence="3"/>
<feature type="region of interest" description="Disordered" evidence="13">
    <location>
        <begin position="895"/>
        <end position="914"/>
    </location>
</feature>
<dbReference type="GO" id="GO:0004674">
    <property type="term" value="F:protein serine/threonine kinase activity"/>
    <property type="evidence" value="ECO:0007669"/>
    <property type="project" value="UniProtKB-KW"/>
</dbReference>
<evidence type="ECO:0000256" key="7">
    <source>
        <dbReference type="ARBA" id="ARBA00022763"/>
    </source>
</evidence>
<gene>
    <name evidence="17" type="ORF">C2E20_5456</name>
</gene>
<dbReference type="GO" id="GO:0005524">
    <property type="term" value="F:ATP binding"/>
    <property type="evidence" value="ECO:0007669"/>
    <property type="project" value="UniProtKB-KW"/>
</dbReference>
<comment type="caution">
    <text evidence="17">The sequence shown here is derived from an EMBL/GenBank/DDBJ whole genome shotgun (WGS) entry which is preliminary data.</text>
</comment>
<evidence type="ECO:0000256" key="10">
    <source>
        <dbReference type="ARBA" id="ARBA00023242"/>
    </source>
</evidence>
<evidence type="ECO:0000313" key="17">
    <source>
        <dbReference type="EMBL" id="PSC71129.1"/>
    </source>
</evidence>
<feature type="domain" description="PI3K/PI4K catalytic" evidence="14">
    <location>
        <begin position="2880"/>
        <end position="3201"/>
    </location>
</feature>
<accession>A0A2P6VAK4</accession>
<dbReference type="InterPro" id="IPR044107">
    <property type="entry name" value="PIKKc_ATM"/>
</dbReference>
<keyword evidence="4" id="KW-0723">Serine/threonine-protein kinase</keyword>
<dbReference type="PANTHER" id="PTHR37079:SF4">
    <property type="entry name" value="SERINE_THREONINE-PROTEIN KINASE ATM"/>
    <property type="match status" value="1"/>
</dbReference>
<name>A0A2P6VAK4_9CHLO</name>
<dbReference type="InterPro" id="IPR003152">
    <property type="entry name" value="FATC_dom"/>
</dbReference>
<dbReference type="GO" id="GO:0006281">
    <property type="term" value="P:DNA repair"/>
    <property type="evidence" value="ECO:0007669"/>
    <property type="project" value="InterPro"/>
</dbReference>
<dbReference type="PROSITE" id="PS00916">
    <property type="entry name" value="PI3_4_KINASE_2"/>
    <property type="match status" value="1"/>
</dbReference>
<feature type="compositionally biased region" description="Low complexity" evidence="13">
    <location>
        <begin position="2148"/>
        <end position="2169"/>
    </location>
</feature>
<feature type="domain" description="FAT" evidence="15">
    <location>
        <begin position="2010"/>
        <end position="2767"/>
    </location>
</feature>
<dbReference type="InterPro" id="IPR011009">
    <property type="entry name" value="Kinase-like_dom_sf"/>
</dbReference>
<feature type="compositionally biased region" description="Gly residues" evidence="13">
    <location>
        <begin position="2178"/>
        <end position="2187"/>
    </location>
</feature>
<evidence type="ECO:0000313" key="18">
    <source>
        <dbReference type="Proteomes" id="UP000239649"/>
    </source>
</evidence>
<proteinExistence type="inferred from homology"/>
<dbReference type="Pfam" id="PF02260">
    <property type="entry name" value="FATC"/>
    <property type="match status" value="1"/>
</dbReference>
<dbReference type="InterPro" id="IPR038980">
    <property type="entry name" value="ATM_plant"/>
</dbReference>
<dbReference type="Gene3D" id="1.10.1070.11">
    <property type="entry name" value="Phosphatidylinositol 3-/4-kinase, catalytic domain"/>
    <property type="match status" value="1"/>
</dbReference>
<dbReference type="InterPro" id="IPR000403">
    <property type="entry name" value="PI3/4_kinase_cat_dom"/>
</dbReference>
<dbReference type="CDD" id="cd05171">
    <property type="entry name" value="PIKKc_ATM"/>
    <property type="match status" value="1"/>
</dbReference>
<dbReference type="Pfam" id="PF00454">
    <property type="entry name" value="PI3_PI4_kinase"/>
    <property type="match status" value="1"/>
</dbReference>
<sequence>MALPRQVKEVTDLLKGEKVAQRKDGLKRLLALLDSTDFLSALDGATAALPPGRSVPEASWPGLATALARHVTDELQAAAGRKKGPDAGLHRAFRTLVARAEEGERRSGHRRVLLRRAPALFRHVAEVLQVAGLASPLGADYTAVLRSQLLAVPEYCAVASAGTFQELITVHMDAVDASLAKGERGAEEAGRALGTLGALLAAFPGDMDPVFQDDMLSFFTDTAGTLRGIGEEAPSTATRLMGPLLSATNTYLLANGRDVAAALPALHAALYTPVLRGGARDPRLRDAAVAYLRLQLQLGTLAKEQGKLQDVVDWVEREVEQPGFKWGESSREGRLLLPKQQAALLDLAAAALFHASGVAVEAAPEGGLQEDDFEFHKAARARKRRRLAPLLSRLAERVGTAPALWAPVLARLLLCYGLALPAGAYVLWLRRLAEVAPRHCPQHFMSDEHDADSALWVLRLAHALALAWPLHLTLRGGGGGGRGGGRGGLQEEGLPPPAAVAEQWMAVWEAALGYAKSANVQASGAAAALAVLAVVARRRLVQLPPGFHRFWGLPLLAGDASQAALEFAAAAVRSGQDAEVDAASWHPALLTWLGAAPPAAAPDAAAAVLAALLRLSQLEGDTPGSREDSSGSDGGGGGPDDAPSLGVLRASDGERWWQWWQEDAALPRQLAALVRGELLMRARTLAVLAQHEAAAEAAQRAQQPAVALAPATSQDQAAEMLVKRLEGVMRRLGSPLPATTLQAQRNSQLVQLLSCVATAVAVSAAAAAAHKRLARPLPACWQPTGPLAQKLQLALQQCGGQLAEACKRLEGLFPAEEQRLRQLAAALHAYRAATGSPELGASLLSCMRSVQQLFLNAFLAVGEVVRATQAAAATRGMRSVSMAAAEALFDDDLDMAGRTTGAPRPGGTAPGAAAAPSVSSPASLVSACKTRCAALLCMLGPLDPGNASQAAEFWLSKAHEAGQVLPEEGFLLLADTLVQCCVRAMTADPAAAAKYGGSACRALGLETHGVLSWSPRYHNARCLFAVERVRAMAEAAAAAVAARGAPAAAVLRPLLVELAGVTDDAILNISEAEAKGNSGKLTGWPLRVALAQACMLLYRVDAALLAPDVLAAALQLTQGLLSDRSYAARLAGGRLVQVLLERSDDPSALFEGALLPKLDLESAQVVPKDNLAQHVETSLFALGETAACCGAAELRCLQLLVCHVAAAPDSLALAGATLDWAAARLGYPHRHAYAAWHQRPLLYHFTEAGCGLVQWQAVLRLVAPTPEAAAADGRAFLQACAPALVGTLVLCQREADLGLLALSLGTEPRALVEAHFEVLMALVFPYTVTGVPEERRRAVQLLAGGTMAGLLTAQELDALIRSRPVPVIAQLLLMARGGVEEGAAEPARPFFSGRLLVEAVHSLMRRATLEENQRALWELLMPDHLARILLALHAHLELAAHPRHQAAALAPLRAALALMGDRVCDPAAFRYTAAVLLRLLPVREMQAECCELLSGIVARMLRQRGGAEPAAVGSMLPALLSSLAEAVEADHSAGGGKRGTAATADCLLALVGQLTTGAPAGLRPFLRQVDPLPDSIPALEAPAALVAAARQDITPAEQLAQFAARASSMTPGLRRRSLAALRRVLTTQQAALFLPPCGSDSTGNASTACLPDVASAAWRLAVLSSDLGDAELAEFAGELLALAGPLESTAIAFDPKAAFSSLQHRGGGADGLPGTGGTSGSSAGPSQGAVAPPGGRAASRARLRSPGSGDGGSGGSGCGGSTTWVAALQLLGDCLVDESVEVISTAQDTLRLLLAAPEGQAALQALDPALRPYLEAFHPQSSRAPAAAATAGGSGWDAAAGSDVSGGSGGNGGGPSLESRQLWRCEQPYDAWVCQLACAMLGRASGGTLRTCRAMAQRKPAFAELLLPHAFADLATQPTNGATALQLGGLISQELLPRLHRHPKAARLLLACLNHLRSQWLDAKLAGGGGGSGGKGKGKAAAAAVAGSSSVAAEVQLWRKVYWVEVDYLELSAAAARCGAYFTALLYIEAWQEAQHGWLAPLGAAAGAAAGGKSSSSGSEASRAAAGSGDGAGEGGGGNAAAAVQRLLLDIYSSINEPDGIYAVARSHSLLSQLRRFEHEGDWSKALLSYDLVLQHLLGGGSGPAGAAASQLAAPAASQQQQPPSAPGSMLSSQAGGDRLGSNGGAHGRPASFEGVSRQAAVAGLLRSLSQLGAGHLLQAYARSPEAADSAQAAALSLGQWGGLGGGGGGLGGDSDGAQAALSSAVAGLQAGSIERCKGAVSGARRSLVAHLVTASLEGAANVNPALVQLQQLQAVSEAWELLWPALPDLGSVGSPRKRRKQQHAGSEGPAVAAAAAAAAATRALQEGVLQLWRGREASAGAGGRYNLQAPLQGMHQQLLRCMGAPDKQADSLVSGAVAARKSDHFAQATTSLYQLRALLQAQAAAGDGGLPDWAAAMSAPDASWRVEEAKQLWAQGQHDTAVQLARSLLAARPAQSTGGSGSSSSDAGGDAALRSAYLRALAAKWLSRTRSESPSAVLNLMQEAADQAQGSGQGGSEAARTACRVLYRLAHYADGLYRGIEAQKASAEYKTAKAVIDAKRQQIEQWSATLEERKRRGDVKIDRKTGQILDREARQLAHMITTTRRPVDMDEAEQRLLDEKERQFLHTALLNYTRCLASGDAYDLRVVFRIVQLWLRLGQDREVNRLVGAAFRSVPSHKFLPLVYQVASRMSAAKSDFQANLVALLVRLGTEHPHHTLYQIFSLKNGNRGRDGRVASTQANEAFSYAVDHDKVAAAQEVLSRVAAASPACAAIVKEMGELIDGYIDLAATPPPSKDAEEMAFPGGLRRSRQNYQHLPVTSVTLPVDPSGRYEGFPHFVAFAERIKFVGGINKPKIVSVADSEGRQHRQLVKSGNDDMRQDAVMQQFFWLVNQFLRQEERTARRALFIRTYKVVPFSPSSGLLEWVEHTLPMADYLLGPNRAAGAHARYRRRGAYTWTQCYSELVKTLQSQPKPEQLRAAFEEVCARFPPAMHHFFLENFRDPGTWFERRLAYTRSMAVNSMAGHIIGLGDRHLQNLLLDTRSADAVHIDLGIAFEQGRFLNTPELVPFRLTRDVIDGMGITGVEGVMRRCCEETLRVLRANKESILTVIEVFIHDPLYKWALTTTAANRRQHEADAGDEDIDGGSGVSAAAGAGGPAGLANADAERTLLRIKQKLEGVEAGEGEARGVEGQVQQLLADAADPDKLCRMYIGWQAWV</sequence>
<dbReference type="InterPro" id="IPR021668">
    <property type="entry name" value="TAN"/>
</dbReference>
<evidence type="ECO:0000256" key="1">
    <source>
        <dbReference type="ARBA" id="ARBA00004123"/>
    </source>
</evidence>
<keyword evidence="7" id="KW-0227">DNA damage</keyword>
<feature type="region of interest" description="Disordered" evidence="13">
    <location>
        <begin position="619"/>
        <end position="647"/>
    </location>
</feature>
<dbReference type="PROSITE" id="PS00915">
    <property type="entry name" value="PI3_4_KINASE_1"/>
    <property type="match status" value="1"/>
</dbReference>
<evidence type="ECO:0000256" key="9">
    <source>
        <dbReference type="ARBA" id="ARBA00022840"/>
    </source>
</evidence>
<evidence type="ECO:0000256" key="2">
    <source>
        <dbReference type="ARBA" id="ARBA00010769"/>
    </source>
</evidence>
<keyword evidence="18" id="KW-1185">Reference proteome</keyword>
<dbReference type="InterPro" id="IPR014009">
    <property type="entry name" value="PIK_FAT"/>
</dbReference>
<dbReference type="PROSITE" id="PS50290">
    <property type="entry name" value="PI3_4_KINASE_3"/>
    <property type="match status" value="1"/>
</dbReference>
<evidence type="ECO:0000256" key="4">
    <source>
        <dbReference type="ARBA" id="ARBA00022527"/>
    </source>
</evidence>
<dbReference type="InterPro" id="IPR003151">
    <property type="entry name" value="PIK-rel_kinase_FAT"/>
</dbReference>
<feature type="domain" description="FATC" evidence="16">
    <location>
        <begin position="3224"/>
        <end position="3256"/>
    </location>
</feature>
<feature type="region of interest" description="Disordered" evidence="13">
    <location>
        <begin position="1704"/>
        <end position="1757"/>
    </location>
</feature>
<keyword evidence="8" id="KW-0418">Kinase</keyword>
<comment type="catalytic activity">
    <reaction evidence="11">
        <text>L-threonyl-[protein] + ATP = O-phospho-L-threonyl-[protein] + ADP + H(+)</text>
        <dbReference type="Rhea" id="RHEA:46608"/>
        <dbReference type="Rhea" id="RHEA-COMP:11060"/>
        <dbReference type="Rhea" id="RHEA-COMP:11605"/>
        <dbReference type="ChEBI" id="CHEBI:15378"/>
        <dbReference type="ChEBI" id="CHEBI:30013"/>
        <dbReference type="ChEBI" id="CHEBI:30616"/>
        <dbReference type="ChEBI" id="CHEBI:61977"/>
        <dbReference type="ChEBI" id="CHEBI:456216"/>
        <dbReference type="EC" id="2.7.11.1"/>
    </reaction>
</comment>
<dbReference type="Pfam" id="PF25360">
    <property type="entry name" value="TPR_ATM"/>
    <property type="match status" value="1"/>
</dbReference>
<dbReference type="SMART" id="SM01342">
    <property type="entry name" value="TAN"/>
    <property type="match status" value="1"/>
</dbReference>
<dbReference type="InterPro" id="IPR036940">
    <property type="entry name" value="PI3/4_kinase_cat_sf"/>
</dbReference>
<evidence type="ECO:0000256" key="3">
    <source>
        <dbReference type="ARBA" id="ARBA00012513"/>
    </source>
</evidence>
<evidence type="ECO:0000256" key="6">
    <source>
        <dbReference type="ARBA" id="ARBA00022741"/>
    </source>
</evidence>
<dbReference type="SUPFAM" id="SSF56112">
    <property type="entry name" value="Protein kinase-like (PK-like)"/>
    <property type="match status" value="1"/>
</dbReference>
<comment type="similarity">
    <text evidence="2">Belongs to the PI3/PI4-kinase family. ATM subfamily.</text>
</comment>
<dbReference type="PROSITE" id="PS51190">
    <property type="entry name" value="FATC"/>
    <property type="match status" value="1"/>
</dbReference>
<reference evidence="17 18" key="1">
    <citation type="journal article" date="2018" name="Plant J.">
        <title>Genome sequences of Chlorella sorokiniana UTEX 1602 and Micractinium conductrix SAG 241.80: implications to maltose excretion by a green alga.</title>
        <authorList>
            <person name="Arriola M.B."/>
            <person name="Velmurugan N."/>
            <person name="Zhang Y."/>
            <person name="Plunkett M.H."/>
            <person name="Hondzo H."/>
            <person name="Barney B.M."/>
        </authorList>
    </citation>
    <scope>NUCLEOTIDE SEQUENCE [LARGE SCALE GENOMIC DNA]</scope>
    <source>
        <strain evidence="17 18">SAG 241.80</strain>
    </source>
</reference>
<dbReference type="SMART" id="SM01343">
    <property type="entry name" value="FATC"/>
    <property type="match status" value="1"/>
</dbReference>